<evidence type="ECO:0000313" key="2">
    <source>
        <dbReference type="EMBL" id="EDS35825.1"/>
    </source>
</evidence>
<dbReference type="KEGG" id="cqu:CpipJ_CPIJ011283"/>
<organism>
    <name type="scientific">Culex quinquefasciatus</name>
    <name type="common">Southern house mosquito</name>
    <name type="synonym">Culex pungens</name>
    <dbReference type="NCBI Taxonomy" id="7176"/>
    <lineage>
        <taxon>Eukaryota</taxon>
        <taxon>Metazoa</taxon>
        <taxon>Ecdysozoa</taxon>
        <taxon>Arthropoda</taxon>
        <taxon>Hexapoda</taxon>
        <taxon>Insecta</taxon>
        <taxon>Pterygota</taxon>
        <taxon>Neoptera</taxon>
        <taxon>Endopterygota</taxon>
        <taxon>Diptera</taxon>
        <taxon>Nematocera</taxon>
        <taxon>Culicoidea</taxon>
        <taxon>Culicidae</taxon>
        <taxon>Culicinae</taxon>
        <taxon>Culicini</taxon>
        <taxon>Culex</taxon>
        <taxon>Culex</taxon>
    </lineage>
</organism>
<dbReference type="AlphaFoldDB" id="B0WVZ3"/>
<protein>
    <submittedName>
        <fullName evidence="2 3">Uncharacterized protein</fullName>
    </submittedName>
</protein>
<reference evidence="2" key="1">
    <citation type="submission" date="2007-03" db="EMBL/GenBank/DDBJ databases">
        <title>Annotation of Culex pipiens quinquefasciatus.</title>
        <authorList>
            <consortium name="The Broad Institute Genome Sequencing Platform"/>
            <person name="Atkinson P.W."/>
            <person name="Hemingway J."/>
            <person name="Christensen B.M."/>
            <person name="Higgs S."/>
            <person name="Kodira C."/>
            <person name="Hannick L."/>
            <person name="Megy K."/>
            <person name="O'Leary S."/>
            <person name="Pearson M."/>
            <person name="Haas B.J."/>
            <person name="Mauceli E."/>
            <person name="Wortman J.R."/>
            <person name="Lee N.H."/>
            <person name="Guigo R."/>
            <person name="Stanke M."/>
            <person name="Alvarado L."/>
            <person name="Amedeo P."/>
            <person name="Antoine C.H."/>
            <person name="Arensburger P."/>
            <person name="Bidwell S.L."/>
            <person name="Crawford M."/>
            <person name="Camaro F."/>
            <person name="Devon K."/>
            <person name="Engels R."/>
            <person name="Hammond M."/>
            <person name="Howarth C."/>
            <person name="Koehrsen M."/>
            <person name="Lawson D."/>
            <person name="Montgomery P."/>
            <person name="Nene V."/>
            <person name="Nusbaum C."/>
            <person name="Puiu D."/>
            <person name="Romero-Severson J."/>
            <person name="Severson D.W."/>
            <person name="Shumway M."/>
            <person name="Sisk P."/>
            <person name="Stolte C."/>
            <person name="Zeng Q."/>
            <person name="Eisenstadt E."/>
            <person name="Fraser-Liggett C."/>
            <person name="Strausberg R."/>
            <person name="Galagan J."/>
            <person name="Birren B."/>
            <person name="Collins F.H."/>
        </authorList>
    </citation>
    <scope>NUCLEOTIDE SEQUENCE [LARGE SCALE GENOMIC DNA]</scope>
    <source>
        <strain evidence="2">JHB</strain>
    </source>
</reference>
<evidence type="ECO:0000313" key="3">
    <source>
        <dbReference type="EnsemblMetazoa" id="CPIJ011283-PA"/>
    </source>
</evidence>
<accession>B0WVZ3</accession>
<dbReference type="InParanoid" id="B0WVZ3"/>
<name>B0WVZ3_CULQU</name>
<proteinExistence type="predicted"/>
<reference evidence="3" key="2">
    <citation type="submission" date="2021-02" db="UniProtKB">
        <authorList>
            <consortium name="EnsemblMetazoa"/>
        </authorList>
    </citation>
    <scope>IDENTIFICATION</scope>
    <source>
        <strain evidence="3">JHB</strain>
    </source>
</reference>
<dbReference type="EnsemblMetazoa" id="CPIJ011283-RA">
    <property type="protein sequence ID" value="CPIJ011283-PA"/>
    <property type="gene ID" value="CPIJ011283"/>
</dbReference>
<sequence length="116" mass="12728">MAAPCTQGCRKVEAKFSASSTEQVQQQSRVENIAEIVEPSCVTCVRTVCVRRSQVTALELRGLGPFPDKRRAKNPSHCDGRSHSAASDQMIAQKQKQATVLPGFLQSTQFLEHNLS</sequence>
<dbReference type="VEuPathDB" id="VectorBase:CPIJ011283"/>
<evidence type="ECO:0000256" key="1">
    <source>
        <dbReference type="SAM" id="MobiDB-lite"/>
    </source>
</evidence>
<feature type="region of interest" description="Disordered" evidence="1">
    <location>
        <begin position="64"/>
        <end position="92"/>
    </location>
</feature>
<dbReference type="Proteomes" id="UP000002320">
    <property type="component" value="Unassembled WGS sequence"/>
</dbReference>
<keyword evidence="4" id="KW-1185">Reference proteome</keyword>
<evidence type="ECO:0000313" key="4">
    <source>
        <dbReference type="Proteomes" id="UP000002320"/>
    </source>
</evidence>
<dbReference type="EMBL" id="DS232134">
    <property type="protein sequence ID" value="EDS35825.1"/>
    <property type="molecule type" value="Genomic_DNA"/>
</dbReference>
<dbReference type="HOGENOM" id="CLU_2099241_0_0_1"/>
<gene>
    <name evidence="3" type="primary">6043985</name>
    <name evidence="2" type="ORF">CpipJ_CPIJ011283</name>
</gene>